<dbReference type="Proteomes" id="UP001066276">
    <property type="component" value="Chromosome 1_1"/>
</dbReference>
<organism evidence="2 3">
    <name type="scientific">Pleurodeles waltl</name>
    <name type="common">Iberian ribbed newt</name>
    <dbReference type="NCBI Taxonomy" id="8319"/>
    <lineage>
        <taxon>Eukaryota</taxon>
        <taxon>Metazoa</taxon>
        <taxon>Chordata</taxon>
        <taxon>Craniata</taxon>
        <taxon>Vertebrata</taxon>
        <taxon>Euteleostomi</taxon>
        <taxon>Amphibia</taxon>
        <taxon>Batrachia</taxon>
        <taxon>Caudata</taxon>
        <taxon>Salamandroidea</taxon>
        <taxon>Salamandridae</taxon>
        <taxon>Pleurodelinae</taxon>
        <taxon>Pleurodeles</taxon>
    </lineage>
</organism>
<comment type="caution">
    <text evidence="2">The sequence shown here is derived from an EMBL/GenBank/DDBJ whole genome shotgun (WGS) entry which is preliminary data.</text>
</comment>
<feature type="region of interest" description="Disordered" evidence="1">
    <location>
        <begin position="76"/>
        <end position="156"/>
    </location>
</feature>
<protein>
    <submittedName>
        <fullName evidence="2">Uncharacterized protein</fullName>
    </submittedName>
</protein>
<evidence type="ECO:0000313" key="2">
    <source>
        <dbReference type="EMBL" id="KAJ1216511.1"/>
    </source>
</evidence>
<proteinExistence type="predicted"/>
<feature type="compositionally biased region" description="Basic and acidic residues" evidence="1">
    <location>
        <begin position="78"/>
        <end position="88"/>
    </location>
</feature>
<accession>A0AAV7WUW8</accession>
<name>A0AAV7WUW8_PLEWA</name>
<dbReference type="AlphaFoldDB" id="A0AAV7WUW8"/>
<feature type="compositionally biased region" description="Basic and acidic residues" evidence="1">
    <location>
        <begin position="101"/>
        <end position="145"/>
    </location>
</feature>
<gene>
    <name evidence="2" type="ORF">NDU88_004112</name>
</gene>
<sequence>MGEYQNLVFQLGGCTRLIFTKPAQQYPGGTIASRVDDPDVPHPRTNPEPAALPCGVFKTQLVIQEGRASVVTALTEGRQSEGDERKIVETGPSAGVLQWKVEPRRRCKDEEKTPRRGEREGRPDHRTGVPVKDQEAAKLADRPRSGESVASPGMIL</sequence>
<evidence type="ECO:0000256" key="1">
    <source>
        <dbReference type="SAM" id="MobiDB-lite"/>
    </source>
</evidence>
<evidence type="ECO:0000313" key="3">
    <source>
        <dbReference type="Proteomes" id="UP001066276"/>
    </source>
</evidence>
<keyword evidence="3" id="KW-1185">Reference proteome</keyword>
<dbReference type="EMBL" id="JANPWB010000001">
    <property type="protein sequence ID" value="KAJ1216511.1"/>
    <property type="molecule type" value="Genomic_DNA"/>
</dbReference>
<reference evidence="2" key="1">
    <citation type="journal article" date="2022" name="bioRxiv">
        <title>Sequencing and chromosome-scale assembly of the giantPleurodeles waltlgenome.</title>
        <authorList>
            <person name="Brown T."/>
            <person name="Elewa A."/>
            <person name="Iarovenko S."/>
            <person name="Subramanian E."/>
            <person name="Araus A.J."/>
            <person name="Petzold A."/>
            <person name="Susuki M."/>
            <person name="Suzuki K.-i.T."/>
            <person name="Hayashi T."/>
            <person name="Toyoda A."/>
            <person name="Oliveira C."/>
            <person name="Osipova E."/>
            <person name="Leigh N.D."/>
            <person name="Simon A."/>
            <person name="Yun M.H."/>
        </authorList>
    </citation>
    <scope>NUCLEOTIDE SEQUENCE</scope>
    <source>
        <strain evidence="2">20211129_DDA</strain>
        <tissue evidence="2">Liver</tissue>
    </source>
</reference>